<evidence type="ECO:0000313" key="3">
    <source>
        <dbReference type="Proteomes" id="UP000276899"/>
    </source>
</evidence>
<keyword evidence="3" id="KW-1185">Reference proteome</keyword>
<evidence type="ECO:0000256" key="1">
    <source>
        <dbReference type="SAM" id="MobiDB-lite"/>
    </source>
</evidence>
<dbReference type="STRING" id="1278298.GCA_000428685_01982"/>
<name>A0A448K902_9ACTO</name>
<evidence type="ECO:0000313" key="2">
    <source>
        <dbReference type="EMBL" id="VEG73396.1"/>
    </source>
</evidence>
<organism evidence="2 3">
    <name type="scientific">Actinomyces slackii</name>
    <dbReference type="NCBI Taxonomy" id="52774"/>
    <lineage>
        <taxon>Bacteria</taxon>
        <taxon>Bacillati</taxon>
        <taxon>Actinomycetota</taxon>
        <taxon>Actinomycetes</taxon>
        <taxon>Actinomycetales</taxon>
        <taxon>Actinomycetaceae</taxon>
        <taxon>Actinomyces</taxon>
    </lineage>
</organism>
<dbReference type="Proteomes" id="UP000276899">
    <property type="component" value="Chromosome"/>
</dbReference>
<dbReference type="EMBL" id="LR134363">
    <property type="protein sequence ID" value="VEG73396.1"/>
    <property type="molecule type" value="Genomic_DNA"/>
</dbReference>
<feature type="region of interest" description="Disordered" evidence="1">
    <location>
        <begin position="38"/>
        <end position="69"/>
    </location>
</feature>
<dbReference type="AlphaFoldDB" id="A0A448K902"/>
<gene>
    <name evidence="2" type="ORF">NCTC11923_00001</name>
</gene>
<dbReference type="RefSeq" id="WP_026427009.1">
    <property type="nucleotide sequence ID" value="NZ_CBCRWE010000030.1"/>
</dbReference>
<dbReference type="KEGG" id="asla:NCTC11923_00001"/>
<dbReference type="PANTHER" id="PTHR34724">
    <property type="entry name" value="OS12G0596101 PROTEIN"/>
    <property type="match status" value="1"/>
</dbReference>
<proteinExistence type="predicted"/>
<reference evidence="2 3" key="1">
    <citation type="submission" date="2018-12" db="EMBL/GenBank/DDBJ databases">
        <authorList>
            <consortium name="Pathogen Informatics"/>
        </authorList>
    </citation>
    <scope>NUCLEOTIDE SEQUENCE [LARGE SCALE GENOMIC DNA]</scope>
    <source>
        <strain evidence="2 3">NCTC11923</strain>
    </source>
</reference>
<dbReference type="PANTHER" id="PTHR34724:SF2">
    <property type="entry name" value="OS12G0596101 PROTEIN"/>
    <property type="match status" value="1"/>
</dbReference>
<protein>
    <submittedName>
        <fullName evidence="2">Uncharacterized protein</fullName>
    </submittedName>
</protein>
<sequence length="69" mass="7101">MCRPVTCRTCGKTTWAGCGQHVDQVMRDVAPAQRCTCERDAPSDSGGDSGGQARGAGLFSRLLGRGGGS</sequence>
<accession>A0A448K902</accession>